<dbReference type="Gene3D" id="1.20.1250.20">
    <property type="entry name" value="MFS general substrate transporter like domains"/>
    <property type="match status" value="1"/>
</dbReference>
<dbReference type="SUPFAM" id="SSF103473">
    <property type="entry name" value="MFS general substrate transporter"/>
    <property type="match status" value="1"/>
</dbReference>
<feature type="domain" description="Major facilitator superfamily (MFS) profile" evidence="9">
    <location>
        <begin position="87"/>
        <end position="530"/>
    </location>
</feature>
<evidence type="ECO:0000256" key="5">
    <source>
        <dbReference type="ARBA" id="ARBA00022989"/>
    </source>
</evidence>
<dbReference type="FunFam" id="1.20.1250.20:FF:000029">
    <property type="entry name" value="solute carrier family 2, facilitated glucose transporter member 4"/>
    <property type="match status" value="1"/>
</dbReference>
<evidence type="ECO:0000256" key="8">
    <source>
        <dbReference type="SAM" id="Phobius"/>
    </source>
</evidence>
<feature type="transmembrane region" description="Helical" evidence="8">
    <location>
        <begin position="81"/>
        <end position="100"/>
    </location>
</feature>
<feature type="transmembrane region" description="Helical" evidence="8">
    <location>
        <begin position="506"/>
        <end position="526"/>
    </location>
</feature>
<keyword evidence="3 11" id="KW-0762">Sugar transport</keyword>
<evidence type="ECO:0000259" key="9">
    <source>
        <dbReference type="PROSITE" id="PS50850"/>
    </source>
</evidence>
<dbReference type="GeneID" id="109259690"/>
<reference evidence="11" key="1">
    <citation type="submission" date="2025-08" db="UniProtKB">
        <authorList>
            <consortium name="RefSeq"/>
        </authorList>
    </citation>
    <scope>IDENTIFICATION</scope>
    <source>
        <tissue evidence="11">Whole blood</tissue>
    </source>
</reference>
<dbReference type="PRINTS" id="PR00171">
    <property type="entry name" value="SUGRTRNSPORT"/>
</dbReference>
<dbReference type="GO" id="GO:0055056">
    <property type="term" value="F:D-glucose transmembrane transporter activity"/>
    <property type="evidence" value="ECO:0007669"/>
    <property type="project" value="TreeGrafter"/>
</dbReference>
<evidence type="ECO:0000256" key="6">
    <source>
        <dbReference type="ARBA" id="ARBA00023136"/>
    </source>
</evidence>
<feature type="transmembrane region" description="Helical" evidence="8">
    <location>
        <begin position="168"/>
        <end position="185"/>
    </location>
</feature>
<keyword evidence="6 8" id="KW-0472">Membrane</keyword>
<protein>
    <submittedName>
        <fullName evidence="11">Solute carrier family 2, facilitated glucose transporter member 11</fullName>
    </submittedName>
</protein>
<feature type="transmembrane region" description="Helical" evidence="8">
    <location>
        <begin position="440"/>
        <end position="464"/>
    </location>
</feature>
<comment type="similarity">
    <text evidence="2">Belongs to the major facilitator superfamily. Sugar transporter (TC 2.A.1.1) family. Glucose transporter subfamily.</text>
</comment>
<dbReference type="PANTHER" id="PTHR23503:SF22">
    <property type="entry name" value="SOLUTE CARRIER FAMILY 2, FACILITATED GLUCOSE TRANSPORTER MEMBER 11"/>
    <property type="match status" value="1"/>
</dbReference>
<feature type="transmembrane region" description="Helical" evidence="8">
    <location>
        <begin position="258"/>
        <end position="279"/>
    </location>
</feature>
<accession>A0A9W2VJQ3</accession>
<keyword evidence="7" id="KW-0813">Transport</keyword>
<sequence length="566" mass="62136">MEYEPERRLRPQSQVTCRQHLTLLNLPVRLRMCLGRAPRTEVRFAQAFRLPGRPQRPLRLRIRFCLEDSTRCFNAYGIQGSVLLLTICAAGIGGTFQFGYNLSIISAPTLPIQEFINETWQVHTSQPLPDHLVLLVWSLIVSLYPLGGLFGALLAGPLAIILGRKKSLLVNNIFVVATATLFGFSHRPGSFEMVMLGRLPLGVSAGVSMNVQPMYLGESVPKELRGAVAMTSVIFTALGIVIGQVVGLRELLGDPQAWHLLLASCLVLGVLQLAFLPLLPESPRYLLIDCGDMEACLAALQRLRGTTEVAEELAELEEERIFCQGRRALRPWELFQDRGLWRQVTSLMVLGSALELCGTNSVYAYASSMFREAGIPEGKVQYAIVGTGSCELLAACISCAVIEMVGRRKLLIAGYGLMACCGSIFTVALCLQGSLPWMPYLAMFCIFALILSFGIGPAGVTGILAMELFDQKARPAASMVCGVLMWTMLFLVGLGFPFIMEGLCHFLYVPFLGVCVCGTICTGFFLPKTKGKTFLEISEELHRLNFPRQSQGPEWLGPEVIQATEL</sequence>
<dbReference type="Pfam" id="PF00083">
    <property type="entry name" value="Sugar_tr"/>
    <property type="match status" value="1"/>
</dbReference>
<dbReference type="Proteomes" id="UP001165780">
    <property type="component" value="Unplaced"/>
</dbReference>
<feature type="transmembrane region" description="Helical" evidence="8">
    <location>
        <begin position="410"/>
        <end position="434"/>
    </location>
</feature>
<evidence type="ECO:0000256" key="4">
    <source>
        <dbReference type="ARBA" id="ARBA00022692"/>
    </source>
</evidence>
<feature type="transmembrane region" description="Helical" evidence="8">
    <location>
        <begin position="476"/>
        <end position="500"/>
    </location>
</feature>
<name>A0A9W2VJQ3_PANPR</name>
<evidence type="ECO:0000256" key="3">
    <source>
        <dbReference type="ARBA" id="ARBA00022597"/>
    </source>
</evidence>
<dbReference type="GO" id="GO:0012505">
    <property type="term" value="C:endomembrane system"/>
    <property type="evidence" value="ECO:0007669"/>
    <property type="project" value="UniProtKB-SubCell"/>
</dbReference>
<dbReference type="InterPro" id="IPR020846">
    <property type="entry name" value="MFS_dom"/>
</dbReference>
<dbReference type="InterPro" id="IPR005828">
    <property type="entry name" value="MFS_sugar_transport-like"/>
</dbReference>
<dbReference type="AlphaFoldDB" id="A0A9W2VJQ3"/>
<dbReference type="PANTHER" id="PTHR23503">
    <property type="entry name" value="SOLUTE CARRIER FAMILY 2"/>
    <property type="match status" value="1"/>
</dbReference>
<gene>
    <name evidence="11" type="primary">SLC2A11</name>
</gene>
<dbReference type="RefSeq" id="XP_053758879.1">
    <property type="nucleotide sequence ID" value="XM_053902904.1"/>
</dbReference>
<evidence type="ECO:0000313" key="10">
    <source>
        <dbReference type="Proteomes" id="UP001165780"/>
    </source>
</evidence>
<keyword evidence="4 8" id="KW-0812">Transmembrane</keyword>
<dbReference type="GO" id="GO:0005886">
    <property type="term" value="C:plasma membrane"/>
    <property type="evidence" value="ECO:0007669"/>
    <property type="project" value="UniProtKB-ARBA"/>
</dbReference>
<evidence type="ECO:0000256" key="1">
    <source>
        <dbReference type="ARBA" id="ARBA00004127"/>
    </source>
</evidence>
<dbReference type="NCBIfam" id="TIGR00879">
    <property type="entry name" value="SP"/>
    <property type="match status" value="1"/>
</dbReference>
<dbReference type="InterPro" id="IPR036259">
    <property type="entry name" value="MFS_trans_sf"/>
</dbReference>
<dbReference type="GO" id="GO:0070837">
    <property type="term" value="P:dehydroascorbic acid transport"/>
    <property type="evidence" value="ECO:0007669"/>
    <property type="project" value="TreeGrafter"/>
</dbReference>
<keyword evidence="10" id="KW-1185">Reference proteome</keyword>
<dbReference type="GO" id="GO:0046323">
    <property type="term" value="P:D-glucose import"/>
    <property type="evidence" value="ECO:0007669"/>
    <property type="project" value="TreeGrafter"/>
</dbReference>
<evidence type="ECO:0000256" key="7">
    <source>
        <dbReference type="RuleBase" id="RU003346"/>
    </source>
</evidence>
<feature type="transmembrane region" description="Helical" evidence="8">
    <location>
        <begin position="228"/>
        <end position="246"/>
    </location>
</feature>
<feature type="transmembrane region" description="Helical" evidence="8">
    <location>
        <begin position="134"/>
        <end position="156"/>
    </location>
</feature>
<dbReference type="InterPro" id="IPR003663">
    <property type="entry name" value="Sugar/inositol_transpt"/>
</dbReference>
<evidence type="ECO:0000256" key="2">
    <source>
        <dbReference type="ARBA" id="ARBA00007004"/>
    </source>
</evidence>
<dbReference type="CTD" id="66035"/>
<dbReference type="CDD" id="cd17432">
    <property type="entry name" value="MFS_GLUT_Class2"/>
    <property type="match status" value="1"/>
</dbReference>
<dbReference type="PROSITE" id="PS50850">
    <property type="entry name" value="MFS"/>
    <property type="match status" value="1"/>
</dbReference>
<dbReference type="InterPro" id="IPR045263">
    <property type="entry name" value="GLUT"/>
</dbReference>
<keyword evidence="5 8" id="KW-1133">Transmembrane helix</keyword>
<evidence type="ECO:0000313" key="11">
    <source>
        <dbReference type="RefSeq" id="XP_053758879.1"/>
    </source>
</evidence>
<organism evidence="10 11">
    <name type="scientific">Panthera pardus</name>
    <name type="common">Leopard</name>
    <name type="synonym">Felis pardus</name>
    <dbReference type="NCBI Taxonomy" id="9691"/>
    <lineage>
        <taxon>Eukaryota</taxon>
        <taxon>Metazoa</taxon>
        <taxon>Chordata</taxon>
        <taxon>Craniata</taxon>
        <taxon>Vertebrata</taxon>
        <taxon>Euteleostomi</taxon>
        <taxon>Mammalia</taxon>
        <taxon>Eutheria</taxon>
        <taxon>Laurasiatheria</taxon>
        <taxon>Carnivora</taxon>
        <taxon>Feliformia</taxon>
        <taxon>Felidae</taxon>
        <taxon>Pantherinae</taxon>
        <taxon>Panthera</taxon>
    </lineage>
</organism>
<comment type="subcellular location">
    <subcellularLocation>
        <location evidence="1">Endomembrane system</location>
        <topology evidence="1">Multi-pass membrane protein</topology>
    </subcellularLocation>
</comment>
<proteinExistence type="inferred from homology"/>